<dbReference type="SUPFAM" id="SSF53448">
    <property type="entry name" value="Nucleotide-diphospho-sugar transferases"/>
    <property type="match status" value="1"/>
</dbReference>
<dbReference type="STRING" id="512763.DC20_04535"/>
<accession>A0A0P0CND7</accession>
<dbReference type="AlphaFoldDB" id="A0A0P0CND7"/>
<dbReference type="KEGG" id="rti:DC20_04535"/>
<proteinExistence type="predicted"/>
<dbReference type="RefSeq" id="WP_071885553.1">
    <property type="nucleotide sequence ID" value="NZ_CP012643.1"/>
</dbReference>
<dbReference type="OrthoDB" id="850028at2"/>
<dbReference type="InterPro" id="IPR029044">
    <property type="entry name" value="Nucleotide-diphossugar_trans"/>
</dbReference>
<gene>
    <name evidence="1" type="ORF">DC20_04535</name>
</gene>
<evidence type="ECO:0000313" key="1">
    <source>
        <dbReference type="EMBL" id="ALJ01203.1"/>
    </source>
</evidence>
<dbReference type="EMBL" id="CP012643">
    <property type="protein sequence ID" value="ALJ01203.1"/>
    <property type="molecule type" value="Genomic_DNA"/>
</dbReference>
<dbReference type="Proteomes" id="UP000061382">
    <property type="component" value="Chromosome"/>
</dbReference>
<evidence type="ECO:0008006" key="3">
    <source>
        <dbReference type="Google" id="ProtNLM"/>
    </source>
</evidence>
<dbReference type="PATRIC" id="fig|512763.3.peg.1007"/>
<reference evidence="1 2" key="1">
    <citation type="submission" date="2015-08" db="EMBL/GenBank/DDBJ databases">
        <title>Complete genome sequence of Rufibacter tibetensis strain 1351t, a radiation-resistant bacterium from tibet plateau.</title>
        <authorList>
            <person name="Dai J."/>
        </authorList>
    </citation>
    <scope>NUCLEOTIDE SEQUENCE [LARGE SCALE GENOMIC DNA]</scope>
    <source>
        <strain evidence="1 2">1351</strain>
    </source>
</reference>
<keyword evidence="2" id="KW-1185">Reference proteome</keyword>
<organism evidence="1 2">
    <name type="scientific">Rufibacter tibetensis</name>
    <dbReference type="NCBI Taxonomy" id="512763"/>
    <lineage>
        <taxon>Bacteria</taxon>
        <taxon>Pseudomonadati</taxon>
        <taxon>Bacteroidota</taxon>
        <taxon>Cytophagia</taxon>
        <taxon>Cytophagales</taxon>
        <taxon>Hymenobacteraceae</taxon>
        <taxon>Rufibacter</taxon>
    </lineage>
</organism>
<sequence length="290" mass="33964">MNLLFLTVGPNFKTYCQANFAILSFLPYLQELHTINVFTDHPQYYQHLHEQVQVIPVTQEQLTEWKGPHNFFWRVKIKAIEHLVQLAPEQAVMYVDSDVFLFQNPKDWWAQVRNGAAFMHQIEGHLSALKSKTEKKMWQQVQGMDFGDFQINQGHKMWNAGVVNIPAQHNAAAITLALQICDKMCAQQVTPRLIEQFALSVALQETYDLKEAKPWLAHYWGNKDEWNEHIGQFFLQSHLEGYTLNQDVARLQQFDYKSLALIKRTKKTHSRLKNVIDRLFPPKDQVFIEE</sequence>
<evidence type="ECO:0000313" key="2">
    <source>
        <dbReference type="Proteomes" id="UP000061382"/>
    </source>
</evidence>
<name>A0A0P0CND7_9BACT</name>
<protein>
    <recommendedName>
        <fullName evidence="3">Nucleotide-diphospho-sugar transferase domain-containing protein</fullName>
    </recommendedName>
</protein>